<keyword evidence="4 7" id="KW-0732">Signal</keyword>
<dbReference type="GO" id="GO:0020037">
    <property type="term" value="F:heme binding"/>
    <property type="evidence" value="ECO:0007669"/>
    <property type="project" value="InterPro"/>
</dbReference>
<organism evidence="9 10">
    <name type="scientific">Trichlorobacter thiogenes</name>
    <dbReference type="NCBI Taxonomy" id="115783"/>
    <lineage>
        <taxon>Bacteria</taxon>
        <taxon>Pseudomonadati</taxon>
        <taxon>Thermodesulfobacteriota</taxon>
        <taxon>Desulfuromonadia</taxon>
        <taxon>Geobacterales</taxon>
        <taxon>Geobacteraceae</taxon>
        <taxon>Trichlorobacter</taxon>
    </lineage>
</organism>
<dbReference type="InterPro" id="IPR036909">
    <property type="entry name" value="Cyt_c-like_dom_sf"/>
</dbReference>
<evidence type="ECO:0000256" key="1">
    <source>
        <dbReference type="ARBA" id="ARBA00010062"/>
    </source>
</evidence>
<dbReference type="Gene3D" id="3.40.50.2300">
    <property type="match status" value="2"/>
</dbReference>
<dbReference type="EMBL" id="FUWR01000009">
    <property type="protein sequence ID" value="SJZ89313.1"/>
    <property type="molecule type" value="Genomic_DNA"/>
</dbReference>
<evidence type="ECO:0000256" key="5">
    <source>
        <dbReference type="ARBA" id="ARBA00023004"/>
    </source>
</evidence>
<evidence type="ECO:0000259" key="8">
    <source>
        <dbReference type="PROSITE" id="PS51007"/>
    </source>
</evidence>
<evidence type="ECO:0000256" key="7">
    <source>
        <dbReference type="SAM" id="SignalP"/>
    </source>
</evidence>
<accession>A0A1T4PCN3</accession>
<dbReference type="Pfam" id="PF13458">
    <property type="entry name" value="Peripla_BP_6"/>
    <property type="match status" value="1"/>
</dbReference>
<evidence type="ECO:0000256" key="4">
    <source>
        <dbReference type="ARBA" id="ARBA00022729"/>
    </source>
</evidence>
<feature type="domain" description="Cytochrome c" evidence="8">
    <location>
        <begin position="52"/>
        <end position="180"/>
    </location>
</feature>
<feature type="signal peptide" evidence="7">
    <location>
        <begin position="1"/>
        <end position="24"/>
    </location>
</feature>
<dbReference type="InterPro" id="IPR009056">
    <property type="entry name" value="Cyt_c-like_dom"/>
</dbReference>
<dbReference type="STRING" id="115783.SAMN02745119_01940"/>
<keyword evidence="2 6" id="KW-0349">Heme</keyword>
<dbReference type="InterPro" id="IPR028082">
    <property type="entry name" value="Peripla_BP_I"/>
</dbReference>
<dbReference type="RefSeq" id="WP_078790226.1">
    <property type="nucleotide sequence ID" value="NZ_FUWR01000009.1"/>
</dbReference>
<reference evidence="10" key="1">
    <citation type="submission" date="2017-02" db="EMBL/GenBank/DDBJ databases">
        <authorList>
            <person name="Varghese N."/>
            <person name="Submissions S."/>
        </authorList>
    </citation>
    <scope>NUCLEOTIDE SEQUENCE [LARGE SCALE GENOMIC DNA]</scope>
    <source>
        <strain evidence="10">ATCC BAA-34</strain>
    </source>
</reference>
<evidence type="ECO:0000256" key="2">
    <source>
        <dbReference type="ARBA" id="ARBA00022617"/>
    </source>
</evidence>
<comment type="similarity">
    <text evidence="1">Belongs to the leucine-binding protein family.</text>
</comment>
<keyword evidence="5 6" id="KW-0408">Iron</keyword>
<evidence type="ECO:0000313" key="9">
    <source>
        <dbReference type="EMBL" id="SJZ89313.1"/>
    </source>
</evidence>
<dbReference type="SUPFAM" id="SSF46626">
    <property type="entry name" value="Cytochrome c"/>
    <property type="match status" value="1"/>
</dbReference>
<keyword evidence="3 6" id="KW-0479">Metal-binding</keyword>
<evidence type="ECO:0000313" key="10">
    <source>
        <dbReference type="Proteomes" id="UP000190102"/>
    </source>
</evidence>
<dbReference type="GO" id="GO:0046872">
    <property type="term" value="F:metal ion binding"/>
    <property type="evidence" value="ECO:0007669"/>
    <property type="project" value="UniProtKB-KW"/>
</dbReference>
<dbReference type="GO" id="GO:0009055">
    <property type="term" value="F:electron transfer activity"/>
    <property type="evidence" value="ECO:0007669"/>
    <property type="project" value="InterPro"/>
</dbReference>
<gene>
    <name evidence="9" type="ORF">SAMN02745119_01940</name>
</gene>
<dbReference type="Gene3D" id="1.10.760.10">
    <property type="entry name" value="Cytochrome c-like domain"/>
    <property type="match status" value="1"/>
</dbReference>
<proteinExistence type="inferred from homology"/>
<dbReference type="InterPro" id="IPR028081">
    <property type="entry name" value="Leu-bd"/>
</dbReference>
<keyword evidence="10" id="KW-1185">Reference proteome</keyword>
<evidence type="ECO:0000256" key="3">
    <source>
        <dbReference type="ARBA" id="ARBA00022723"/>
    </source>
</evidence>
<feature type="chain" id="PRO_5012820682" evidence="7">
    <location>
        <begin position="25"/>
        <end position="567"/>
    </location>
</feature>
<dbReference type="OrthoDB" id="5558268at2"/>
<evidence type="ECO:0000256" key="6">
    <source>
        <dbReference type="PROSITE-ProRule" id="PRU00433"/>
    </source>
</evidence>
<protein>
    <submittedName>
        <fullName evidence="9">Amino acid/amide ABC transporter substrate-binding protein, HAAT family</fullName>
    </submittedName>
</protein>
<dbReference type="AlphaFoldDB" id="A0A1T4PCN3"/>
<sequence length="567" mass="63378">MRRLTATIWLLFLMLMGTASVLSAADTKPADLLADLTPADIHRLGERMYRQGLLSDGTPLRGFIRGDVPVDSTVFSCANCHTRSGLGAIEGQVAAPPVNGPNLFKPRYLYADFVKNTISASRGKTRPATAIRPAYTDETLAAALLAGVSATGRDFLPVMPRYNMGDRDMQILISYLKNLSAQVSPGITDTTMHLATIVTDDVSATDRAAMLAPLETLVHINEQRKTQRQDQRFAKMFRMLDNAYYRDLSISTWELKGPAHTWAAQLEAYYQKEPVFAIVSGISNQSWQPIHDFCEKRQIPNLFPVTDLPVISSEDWYTMYASKGYHGEGETVARYIASHDDSTAKRIILQIVVQSEQGKALAAGFDAAWKDVGNPGSVKTVTFQTAAVPDAKQLKALFATHKPTDVLIWGGEPLLNPIKQLSGVKKMPRLYLSGRALEKKLNDLPETLREKIFITYPFRLPEDEKAYRGFADVLLMSKQKVKDDKRITSRTFSAVHMLLLGLKEIKLDFYRDTLLDQVSMRTDQYLPDFERYSFGPGQRYASKGCYVVQLGSGSKPRLVKRSDWVVF</sequence>
<dbReference type="Proteomes" id="UP000190102">
    <property type="component" value="Unassembled WGS sequence"/>
</dbReference>
<dbReference type="SUPFAM" id="SSF53822">
    <property type="entry name" value="Periplasmic binding protein-like I"/>
    <property type="match status" value="1"/>
</dbReference>
<dbReference type="PROSITE" id="PS51007">
    <property type="entry name" value="CYTC"/>
    <property type="match status" value="1"/>
</dbReference>
<name>A0A1T4PCN3_9BACT</name>